<evidence type="ECO:0000259" key="8">
    <source>
        <dbReference type="Pfam" id="PF00955"/>
    </source>
</evidence>
<evidence type="ECO:0000313" key="10">
    <source>
        <dbReference type="Proteomes" id="UP000815325"/>
    </source>
</evidence>
<keyword evidence="5 7" id="KW-0472">Membrane</keyword>
<dbReference type="PANTHER" id="PTHR11453:SF82">
    <property type="entry name" value="BORON TRANSPORTER 1"/>
    <property type="match status" value="1"/>
</dbReference>
<comment type="subcellular location">
    <subcellularLocation>
        <location evidence="1">Membrane</location>
        <topology evidence="1">Multi-pass membrane protein</topology>
    </subcellularLocation>
</comment>
<comment type="similarity">
    <text evidence="2">Belongs to the anion exchanger (TC 2.A.31.3) family.</text>
</comment>
<dbReference type="Pfam" id="PF00955">
    <property type="entry name" value="HCO3_cotransp"/>
    <property type="match status" value="1"/>
</dbReference>
<proteinExistence type="inferred from homology"/>
<comment type="caution">
    <text evidence="9">The sequence shown here is derived from an EMBL/GenBank/DDBJ whole genome shotgun (WGS) entry which is preliminary data.</text>
</comment>
<reference evidence="9" key="1">
    <citation type="submission" date="2017-08" db="EMBL/GenBank/DDBJ databases">
        <authorList>
            <person name="Polle J.E."/>
            <person name="Barry K."/>
            <person name="Cushman J."/>
            <person name="Schmutz J."/>
            <person name="Tran D."/>
            <person name="Hathwaick L.T."/>
            <person name="Yim W.C."/>
            <person name="Jenkins J."/>
            <person name="Mckie-Krisberg Z.M."/>
            <person name="Prochnik S."/>
            <person name="Lindquist E."/>
            <person name="Dockter R.B."/>
            <person name="Adam C."/>
            <person name="Molina H."/>
            <person name="Bunkerborg J."/>
            <person name="Jin E."/>
            <person name="Buchheim M."/>
            <person name="Magnuson J."/>
        </authorList>
    </citation>
    <scope>NUCLEOTIDE SEQUENCE</scope>
    <source>
        <strain evidence="9">CCAP 19/18</strain>
    </source>
</reference>
<keyword evidence="3 7" id="KW-0812">Transmembrane</keyword>
<feature type="region of interest" description="Disordered" evidence="6">
    <location>
        <begin position="111"/>
        <end position="130"/>
    </location>
</feature>
<sequence length="130" mass="14865">MAITSFNGKQFWDRMTLAFTDRKHYHTLLHKGNAEYLKVVPYSIIMLFTALQFGWLAGLWALVTWAGVAGVAFPVPIVALIPIRMYVLPYLFKSEYLEALDPLEKDCSLPPNRSRRNSMEDMDCQVQPPA</sequence>
<dbReference type="InterPro" id="IPR003020">
    <property type="entry name" value="HCO3_transpt_euk"/>
</dbReference>
<dbReference type="PANTHER" id="PTHR11453">
    <property type="entry name" value="ANION EXCHANGE PROTEIN"/>
    <property type="match status" value="1"/>
</dbReference>
<dbReference type="EMBL" id="MU069924">
    <property type="protein sequence ID" value="KAF5831757.1"/>
    <property type="molecule type" value="Genomic_DNA"/>
</dbReference>
<name>A0ABQ7GAZ1_DUNSA</name>
<evidence type="ECO:0000256" key="5">
    <source>
        <dbReference type="ARBA" id="ARBA00023136"/>
    </source>
</evidence>
<protein>
    <recommendedName>
        <fullName evidence="8">Bicarbonate transporter-like transmembrane domain-containing protein</fullName>
    </recommendedName>
</protein>
<dbReference type="InterPro" id="IPR011531">
    <property type="entry name" value="HCO3_transpt-like_TM_dom"/>
</dbReference>
<organism evidence="9 10">
    <name type="scientific">Dunaliella salina</name>
    <name type="common">Green alga</name>
    <name type="synonym">Protococcus salinus</name>
    <dbReference type="NCBI Taxonomy" id="3046"/>
    <lineage>
        <taxon>Eukaryota</taxon>
        <taxon>Viridiplantae</taxon>
        <taxon>Chlorophyta</taxon>
        <taxon>core chlorophytes</taxon>
        <taxon>Chlorophyceae</taxon>
        <taxon>CS clade</taxon>
        <taxon>Chlamydomonadales</taxon>
        <taxon>Dunaliellaceae</taxon>
        <taxon>Dunaliella</taxon>
    </lineage>
</organism>
<evidence type="ECO:0000256" key="4">
    <source>
        <dbReference type="ARBA" id="ARBA00022989"/>
    </source>
</evidence>
<keyword evidence="4 7" id="KW-1133">Transmembrane helix</keyword>
<keyword evidence="10" id="KW-1185">Reference proteome</keyword>
<feature type="transmembrane region" description="Helical" evidence="7">
    <location>
        <begin position="39"/>
        <end position="57"/>
    </location>
</feature>
<evidence type="ECO:0000256" key="1">
    <source>
        <dbReference type="ARBA" id="ARBA00004141"/>
    </source>
</evidence>
<evidence type="ECO:0000256" key="3">
    <source>
        <dbReference type="ARBA" id="ARBA00022692"/>
    </source>
</evidence>
<feature type="domain" description="Bicarbonate transporter-like transmembrane" evidence="8">
    <location>
        <begin position="1"/>
        <end position="103"/>
    </location>
</feature>
<feature type="transmembrane region" description="Helical" evidence="7">
    <location>
        <begin position="63"/>
        <end position="83"/>
    </location>
</feature>
<evidence type="ECO:0000313" key="9">
    <source>
        <dbReference type="EMBL" id="KAF5831757.1"/>
    </source>
</evidence>
<gene>
    <name evidence="9" type="ORF">DUNSADRAFT_12627</name>
</gene>
<accession>A0ABQ7GAZ1</accession>
<evidence type="ECO:0000256" key="6">
    <source>
        <dbReference type="SAM" id="MobiDB-lite"/>
    </source>
</evidence>
<evidence type="ECO:0000256" key="2">
    <source>
        <dbReference type="ARBA" id="ARBA00006262"/>
    </source>
</evidence>
<evidence type="ECO:0000256" key="7">
    <source>
        <dbReference type="SAM" id="Phobius"/>
    </source>
</evidence>
<dbReference type="Proteomes" id="UP000815325">
    <property type="component" value="Unassembled WGS sequence"/>
</dbReference>